<dbReference type="Pfam" id="PF00005">
    <property type="entry name" value="ABC_tran"/>
    <property type="match status" value="1"/>
</dbReference>
<keyword evidence="2" id="KW-0547">Nucleotide-binding</keyword>
<dbReference type="InterPro" id="IPR003439">
    <property type="entry name" value="ABC_transporter-like_ATP-bd"/>
</dbReference>
<dbReference type="GO" id="GO:0005886">
    <property type="term" value="C:plasma membrane"/>
    <property type="evidence" value="ECO:0007669"/>
    <property type="project" value="TreeGrafter"/>
</dbReference>
<dbReference type="Gene3D" id="3.40.50.300">
    <property type="entry name" value="P-loop containing nucleotide triphosphate hydrolases"/>
    <property type="match status" value="1"/>
</dbReference>
<dbReference type="GO" id="GO:0005524">
    <property type="term" value="F:ATP binding"/>
    <property type="evidence" value="ECO:0007669"/>
    <property type="project" value="UniProtKB-KW"/>
</dbReference>
<evidence type="ECO:0000313" key="8">
    <source>
        <dbReference type="Proteomes" id="UP001245370"/>
    </source>
</evidence>
<dbReference type="CDD" id="cd03219">
    <property type="entry name" value="ABC_Mj1267_LivG_branched"/>
    <property type="match status" value="1"/>
</dbReference>
<organism evidence="5 7">
    <name type="scientific">Xanthobacter flavus</name>
    <dbReference type="NCBI Taxonomy" id="281"/>
    <lineage>
        <taxon>Bacteria</taxon>
        <taxon>Pseudomonadati</taxon>
        <taxon>Pseudomonadota</taxon>
        <taxon>Alphaproteobacteria</taxon>
        <taxon>Hyphomicrobiales</taxon>
        <taxon>Xanthobacteraceae</taxon>
        <taxon>Xanthobacter</taxon>
    </lineage>
</organism>
<dbReference type="GO" id="GO:0016887">
    <property type="term" value="F:ATP hydrolysis activity"/>
    <property type="evidence" value="ECO:0007669"/>
    <property type="project" value="InterPro"/>
</dbReference>
<dbReference type="InterPro" id="IPR027417">
    <property type="entry name" value="P-loop_NTPase"/>
</dbReference>
<dbReference type="PROSITE" id="PS50893">
    <property type="entry name" value="ABC_TRANSPORTER_2"/>
    <property type="match status" value="1"/>
</dbReference>
<proteinExistence type="predicted"/>
<dbReference type="InterPro" id="IPR032823">
    <property type="entry name" value="BCA_ABC_TP_C"/>
</dbReference>
<sequence>MALLEANDLEIRFGGVKALAGVSFRVEEGEVFGVIGPNGAGKTTLLNAISAVYKLNGGSIRFAGEDVTGLPPHRLSRLGIARTFQIVQPFKAMSVRENVAIGAMFGHARLRTRDAWLAAADAALERTGLAPKAAFMPPQLTLADRKRLEVARALAMGPRIILFDEVMAGLNHTEIERMIDLVKSLKQAGLTVVVIEHVMKAVLALCDRIMVLNFGAKLAEGVPDDVVSDPKVVEAYLGQRFAKAHSAAQVAMAAGGVQ</sequence>
<evidence type="ECO:0000259" key="4">
    <source>
        <dbReference type="PROSITE" id="PS50893"/>
    </source>
</evidence>
<evidence type="ECO:0000313" key="5">
    <source>
        <dbReference type="EMBL" id="GLI23766.1"/>
    </source>
</evidence>
<dbReference type="AlphaFoldDB" id="A0A9W6CPE8"/>
<dbReference type="EMBL" id="BSDO01000005">
    <property type="protein sequence ID" value="GLI23766.1"/>
    <property type="molecule type" value="Genomic_DNA"/>
</dbReference>
<dbReference type="Proteomes" id="UP001245370">
    <property type="component" value="Unassembled WGS sequence"/>
</dbReference>
<dbReference type="InterPro" id="IPR003593">
    <property type="entry name" value="AAA+_ATPase"/>
</dbReference>
<reference evidence="6 8" key="2">
    <citation type="submission" date="2023-07" db="EMBL/GenBank/DDBJ databases">
        <title>Genomic Encyclopedia of Type Strains, Phase IV (KMG-IV): sequencing the most valuable type-strain genomes for metagenomic binning, comparative biology and taxonomic classification.</title>
        <authorList>
            <person name="Goeker M."/>
        </authorList>
    </citation>
    <scope>NUCLEOTIDE SEQUENCE [LARGE SCALE GENOMIC DNA]</scope>
    <source>
        <strain evidence="6 8">DSM 338</strain>
    </source>
</reference>
<dbReference type="Pfam" id="PF12399">
    <property type="entry name" value="BCA_ABC_TP_C"/>
    <property type="match status" value="1"/>
</dbReference>
<comment type="caution">
    <text evidence="5">The sequence shown here is derived from an EMBL/GenBank/DDBJ whole genome shotgun (WGS) entry which is preliminary data.</text>
</comment>
<gene>
    <name evidence="6" type="ORF">GGQ86_003501</name>
    <name evidence="5" type="ORF">XFLAVUS301_34400</name>
</gene>
<keyword evidence="3 5" id="KW-0067">ATP-binding</keyword>
<dbReference type="SMART" id="SM00382">
    <property type="entry name" value="AAA"/>
    <property type="match status" value="1"/>
</dbReference>
<dbReference type="SUPFAM" id="SSF52540">
    <property type="entry name" value="P-loop containing nucleoside triphosphate hydrolases"/>
    <property type="match status" value="1"/>
</dbReference>
<reference evidence="5" key="1">
    <citation type="submission" date="2022-12" db="EMBL/GenBank/DDBJ databases">
        <title>Reference genome sequencing for broad-spectrum identification of bacterial and archaeal isolates by mass spectrometry.</title>
        <authorList>
            <person name="Sekiguchi Y."/>
            <person name="Tourlousse D.M."/>
        </authorList>
    </citation>
    <scope>NUCLEOTIDE SEQUENCE</scope>
    <source>
        <strain evidence="5">301</strain>
    </source>
</reference>
<dbReference type="EMBL" id="JAVDPY010000006">
    <property type="protein sequence ID" value="MDR6335011.1"/>
    <property type="molecule type" value="Genomic_DNA"/>
</dbReference>
<evidence type="ECO:0000313" key="7">
    <source>
        <dbReference type="Proteomes" id="UP001144397"/>
    </source>
</evidence>
<dbReference type="Proteomes" id="UP001144397">
    <property type="component" value="Unassembled WGS sequence"/>
</dbReference>
<feature type="domain" description="ABC transporter" evidence="4">
    <location>
        <begin position="4"/>
        <end position="239"/>
    </location>
</feature>
<evidence type="ECO:0000256" key="1">
    <source>
        <dbReference type="ARBA" id="ARBA00022448"/>
    </source>
</evidence>
<protein>
    <submittedName>
        <fullName evidence="5">ABC transporter ATP-binding protein</fullName>
    </submittedName>
    <submittedName>
        <fullName evidence="6">Branched-chain amino acid transport system ATP-binding protein</fullName>
    </submittedName>
</protein>
<evidence type="ECO:0000256" key="3">
    <source>
        <dbReference type="ARBA" id="ARBA00022840"/>
    </source>
</evidence>
<name>A0A9W6CPE8_XANFL</name>
<evidence type="ECO:0000313" key="6">
    <source>
        <dbReference type="EMBL" id="MDR6335011.1"/>
    </source>
</evidence>
<evidence type="ECO:0000256" key="2">
    <source>
        <dbReference type="ARBA" id="ARBA00022741"/>
    </source>
</evidence>
<keyword evidence="1" id="KW-0813">Transport</keyword>
<dbReference type="InterPro" id="IPR051120">
    <property type="entry name" value="ABC_AA/LPS_Transport"/>
</dbReference>
<keyword evidence="8" id="KW-1185">Reference proteome</keyword>
<dbReference type="PANTHER" id="PTHR45772">
    <property type="entry name" value="CONSERVED COMPONENT OF ABC TRANSPORTER FOR NATURAL AMINO ACIDS-RELATED"/>
    <property type="match status" value="1"/>
</dbReference>
<dbReference type="RefSeq" id="WP_281808612.1">
    <property type="nucleotide sequence ID" value="NZ_BSDO01000005.1"/>
</dbReference>
<accession>A0A9W6CPE8</accession>
<dbReference type="GeneID" id="95764221"/>